<dbReference type="EMBL" id="MLAA01000021">
    <property type="protein sequence ID" value="OOF69910.1"/>
    <property type="molecule type" value="Genomic_DNA"/>
</dbReference>
<comment type="caution">
    <text evidence="2">The sequence shown here is derived from an EMBL/GenBank/DDBJ whole genome shotgun (WGS) entry which is preliminary data.</text>
</comment>
<reference evidence="2 3" key="1">
    <citation type="submission" date="2016-10" db="EMBL/GenBank/DDBJ databases">
        <title>Rodentibacter gen. nov. and new species.</title>
        <authorList>
            <person name="Christensen H."/>
        </authorList>
    </citation>
    <scope>NUCLEOTIDE SEQUENCE [LARGE SCALE GENOMIC DNA]</scope>
    <source>
        <strain evidence="2 3">1998236014</strain>
    </source>
</reference>
<evidence type="ECO:0000313" key="2">
    <source>
        <dbReference type="EMBL" id="OOF69910.1"/>
    </source>
</evidence>
<evidence type="ECO:0000313" key="3">
    <source>
        <dbReference type="Proteomes" id="UP000188820"/>
    </source>
</evidence>
<organism evidence="2 3">
    <name type="scientific">Rodentibacter caecimuris</name>
    <dbReference type="NCBI Taxonomy" id="1796644"/>
    <lineage>
        <taxon>Bacteria</taxon>
        <taxon>Pseudomonadati</taxon>
        <taxon>Pseudomonadota</taxon>
        <taxon>Gammaproteobacteria</taxon>
        <taxon>Pasteurellales</taxon>
        <taxon>Pasteurellaceae</taxon>
        <taxon>Rodentibacter</taxon>
    </lineage>
</organism>
<keyword evidence="3" id="KW-1185">Reference proteome</keyword>
<dbReference type="SUPFAM" id="SSF63520">
    <property type="entry name" value="PTS-regulatory domain, PRD"/>
    <property type="match status" value="1"/>
</dbReference>
<sequence>MALIDNLTRLENRGQINAHIINIVFQVKNRLETYWHADTSTYQVEMLLLHLASSLARIQRGYCASPLYKVMFEEIKSAVIFPQVFNIHLDLLRFMPFDIPDAEQSYFIANIYSLLQEQGNRIINPPFLSKIQQNSDKLTKN</sequence>
<feature type="domain" description="PRD" evidence="1">
    <location>
        <begin position="15"/>
        <end position="121"/>
    </location>
</feature>
<dbReference type="InterPro" id="IPR036634">
    <property type="entry name" value="PRD_sf"/>
</dbReference>
<accession>A0ABX3KY65</accession>
<dbReference type="PROSITE" id="PS51372">
    <property type="entry name" value="PRD_2"/>
    <property type="match status" value="1"/>
</dbReference>
<name>A0ABX3KY65_9PAST</name>
<dbReference type="InterPro" id="IPR011608">
    <property type="entry name" value="PRD"/>
</dbReference>
<evidence type="ECO:0000259" key="1">
    <source>
        <dbReference type="PROSITE" id="PS51372"/>
    </source>
</evidence>
<dbReference type="RefSeq" id="WP_077463100.1">
    <property type="nucleotide sequence ID" value="NZ_MLAA01000021.1"/>
</dbReference>
<protein>
    <recommendedName>
        <fullName evidence="1">PRD domain-containing protein</fullName>
    </recommendedName>
</protein>
<gene>
    <name evidence="2" type="ORF">BKG89_05080</name>
</gene>
<proteinExistence type="predicted"/>
<dbReference type="Proteomes" id="UP000188820">
    <property type="component" value="Unassembled WGS sequence"/>
</dbReference>